<feature type="compositionally biased region" description="Basic and acidic residues" evidence="2">
    <location>
        <begin position="364"/>
        <end position="380"/>
    </location>
</feature>
<name>A0A0D2VGP5_CAPO3</name>
<dbReference type="EMBL" id="KE346360">
    <property type="protein sequence ID" value="KJE89047.1"/>
    <property type="molecule type" value="Genomic_DNA"/>
</dbReference>
<dbReference type="InterPro" id="IPR007122">
    <property type="entry name" value="Villin/Gelsolin"/>
</dbReference>
<feature type="compositionally biased region" description="Basic and acidic residues" evidence="2">
    <location>
        <begin position="389"/>
        <end position="405"/>
    </location>
</feature>
<dbReference type="STRING" id="595528.A0A0D2VGP5"/>
<keyword evidence="1" id="KW-0677">Repeat</keyword>
<dbReference type="PANTHER" id="PTHR11977:SF51">
    <property type="entry name" value="PROTEIN FLIGHTLESS-1 HOMOLOG"/>
    <property type="match status" value="1"/>
</dbReference>
<feature type="region of interest" description="Disordered" evidence="2">
    <location>
        <begin position="1"/>
        <end position="260"/>
    </location>
</feature>
<feature type="compositionally biased region" description="Basic and acidic residues" evidence="2">
    <location>
        <begin position="440"/>
        <end position="456"/>
    </location>
</feature>
<dbReference type="InterPro" id="IPR029006">
    <property type="entry name" value="ADF-H/Gelsolin-like_dom_sf"/>
</dbReference>
<feature type="compositionally biased region" description="Basic and acidic residues" evidence="2">
    <location>
        <begin position="1"/>
        <end position="21"/>
    </location>
</feature>
<dbReference type="GO" id="GO:0005546">
    <property type="term" value="F:phosphatidylinositol-4,5-bisphosphate binding"/>
    <property type="evidence" value="ECO:0007669"/>
    <property type="project" value="TreeGrafter"/>
</dbReference>
<evidence type="ECO:0000313" key="5">
    <source>
        <dbReference type="Proteomes" id="UP000008743"/>
    </source>
</evidence>
<feature type="compositionally biased region" description="Basic and acidic residues" evidence="2">
    <location>
        <begin position="114"/>
        <end position="174"/>
    </location>
</feature>
<feature type="domain" description="HP" evidence="3">
    <location>
        <begin position="1452"/>
        <end position="1517"/>
    </location>
</feature>
<feature type="compositionally biased region" description="Polar residues" evidence="2">
    <location>
        <begin position="605"/>
        <end position="622"/>
    </location>
</feature>
<dbReference type="GO" id="GO:0051016">
    <property type="term" value="P:barbed-end actin filament capping"/>
    <property type="evidence" value="ECO:0007669"/>
    <property type="project" value="TreeGrafter"/>
</dbReference>
<dbReference type="eggNOG" id="KOG0443">
    <property type="taxonomic scope" value="Eukaryota"/>
</dbReference>
<dbReference type="PANTHER" id="PTHR11977">
    <property type="entry name" value="VILLIN"/>
    <property type="match status" value="1"/>
</dbReference>
<feature type="compositionally biased region" description="Low complexity" evidence="2">
    <location>
        <begin position="810"/>
        <end position="840"/>
    </location>
</feature>
<feature type="compositionally biased region" description="Basic and acidic residues" evidence="2">
    <location>
        <begin position="465"/>
        <end position="481"/>
    </location>
</feature>
<evidence type="ECO:0000256" key="1">
    <source>
        <dbReference type="ARBA" id="ARBA00022737"/>
    </source>
</evidence>
<dbReference type="Gene3D" id="1.10.950.10">
    <property type="entry name" value="Villin headpiece domain"/>
    <property type="match status" value="1"/>
</dbReference>
<dbReference type="InterPro" id="IPR007123">
    <property type="entry name" value="Gelsolin-like_dom"/>
</dbReference>
<dbReference type="SMART" id="SM00262">
    <property type="entry name" value="GEL"/>
    <property type="match status" value="4"/>
</dbReference>
<evidence type="ECO:0000259" key="3">
    <source>
        <dbReference type="PROSITE" id="PS51089"/>
    </source>
</evidence>
<feature type="compositionally biased region" description="Low complexity" evidence="2">
    <location>
        <begin position="545"/>
        <end position="581"/>
    </location>
</feature>
<organism evidence="4 5">
    <name type="scientific">Capsaspora owczarzaki (strain ATCC 30864)</name>
    <dbReference type="NCBI Taxonomy" id="595528"/>
    <lineage>
        <taxon>Eukaryota</taxon>
        <taxon>Filasterea</taxon>
        <taxon>Capsaspora</taxon>
    </lineage>
</organism>
<feature type="region of interest" description="Disordered" evidence="2">
    <location>
        <begin position="798"/>
        <end position="840"/>
    </location>
</feature>
<feature type="compositionally biased region" description="Low complexity" evidence="2">
    <location>
        <begin position="181"/>
        <end position="193"/>
    </location>
</feature>
<feature type="compositionally biased region" description="Low complexity" evidence="2">
    <location>
        <begin position="703"/>
        <end position="712"/>
    </location>
</feature>
<dbReference type="Gene3D" id="3.40.20.10">
    <property type="entry name" value="Severin"/>
    <property type="match status" value="4"/>
</dbReference>
<dbReference type="OrthoDB" id="6375767at2759"/>
<dbReference type="Pfam" id="PF00626">
    <property type="entry name" value="Gelsolin"/>
    <property type="match status" value="2"/>
</dbReference>
<feature type="compositionally biased region" description="Basic and acidic residues" evidence="2">
    <location>
        <begin position="274"/>
        <end position="355"/>
    </location>
</feature>
<feature type="compositionally biased region" description="Basic and acidic residues" evidence="2">
    <location>
        <begin position="28"/>
        <end position="74"/>
    </location>
</feature>
<dbReference type="GO" id="GO:0051014">
    <property type="term" value="P:actin filament severing"/>
    <property type="evidence" value="ECO:0007669"/>
    <property type="project" value="TreeGrafter"/>
</dbReference>
<sequence length="1517" mass="166081">MEVDELERRRAERNEKRRQLEEQLAQEEAERVAAKAKRQAEREARMARLAEEEAQQEKERKARMEERKAKREQSSDNLLAAAPTSSSAPAVSAVPERAVSAAVSAPDSPAISDTEERRKAREERLKKAEEDQAREEAERQERRRERQRANDERRIKEEEDLRALEQQRTLRREASSQAIDSSATVVSPSSTPARRASTDTEATGGLHRKTSLKKSGSEHGLGPKRKVSFSSEDLTVIVGASENSPPAPVDEASAAAELDEQQLAVARERILQEESKAGLELRRKADAEQLAEAEKKAAEKAERERQEKEEEAERERQRETRRKEREAREAAAKQQEEEAEQKRKDERARKAKQAEEAAAAEAEAEQKRKDERARKAREAEEAAAAEAEAVQKRKDERARKAREAEEAAAAEAEAEQKRKDERARKAREAEEAAAAAEAEAEQKRKDERARKAREAEEAAAAEAEAVQKRKDERARKAKQAEEAAAAAVAEKEAQAQADRALKAKEASTAQDDTPAKRPSATKVKIAEADIDDEEMWRLAEQELMAGGAATAAAIEDLTSTTTTTTTTSRAPPSQPTSAPAAIASKKKVTLSSEDEETTKAPRPSLTVTEDASETKATLSNDGASLDFGDLALASDSKKLTHLTLGRAAIRPNRSNRHSINPVRTLQARTDVQDLFDVAGHNTEPASKTEAEDDDNVPRALKKTTTSSASPAAALAAAMTGGASAEGGIRGRAGLRPSTIALGSTQSMELQIKLREQEEANASSTSTPPKTFKPPVGAKGAAGLLAQVGLPGSGGFPTLKKTGLNVNQSVGSPAPSSPSSGPSSPFGAFERPRSGSASGSVGLVGLKRDKALYVLKGKRRFRMIRVEPNIHQLTHAEVAILDGGAGEVFLWNGRDASKLVRAKGFEAAVRVKDKDCGGKVNIVTLDDQDDSDTRTRGSSDFWAALGVPSDMIVDQKAKMLAAPIVAGADDDSAYDAILDKQIVLYRVNTDDNATSCELEVVNENGAPLGVEMLDSESCFILDSGSELYLWKGRKGSEAVRDIGLKHAEQVLLPQPAPGGSKRPAWTKALLVKENTEHTSFKDKFHNWAEGMSIAPRQQTNIKRKDKTAYITGADVRKVSKVDIPALMEQEPRIPNWDWLINKDNGTGEVKIWHVTDKTRDELPESEHGHFFSNESYVVLYKIAEKVDLYILYLWQGRDCSPLDKGASAMALYQVRGLNRALARSVQFASPSTAFLASNSCFVFVHGESSSVFVWRGKGSAKFEQSLAETVAESMVAGAKGHAKLAVVKVDEGSEPAEFELKSYANASHLKRCPESNHHLRAWLLSRNHASGVIALELDKLTQEDLLADAVILVDGLHELYAWCGAGVHIDDVLLGVNALRDYRDFTLSPKDPRATDRRKSSEAYVVFGGHEPAAFKALFYGWDDSVSAKLNKDVTPRHSLSAEVASLETMLQLFTKKIYPIAQLKVPAEKLPPGVDPRCLEEYISDADFEDLYQMKREAFLSNPEWKKVELRKKSGLF</sequence>
<feature type="compositionally biased region" description="Low complexity" evidence="2">
    <location>
        <begin position="762"/>
        <end position="774"/>
    </location>
</feature>
<evidence type="ECO:0000256" key="2">
    <source>
        <dbReference type="SAM" id="MobiDB-lite"/>
    </source>
</evidence>
<dbReference type="GO" id="GO:0051015">
    <property type="term" value="F:actin filament binding"/>
    <property type="evidence" value="ECO:0007669"/>
    <property type="project" value="InterPro"/>
</dbReference>
<proteinExistence type="predicted"/>
<protein>
    <recommendedName>
        <fullName evidence="3">HP domain-containing protein</fullName>
    </recommendedName>
</protein>
<feature type="region of interest" description="Disordered" evidence="2">
    <location>
        <begin position="545"/>
        <end position="625"/>
    </location>
</feature>
<dbReference type="InterPro" id="IPR003128">
    <property type="entry name" value="Villin_headpiece"/>
</dbReference>
<dbReference type="GO" id="GO:0015629">
    <property type="term" value="C:actin cytoskeleton"/>
    <property type="evidence" value="ECO:0007669"/>
    <property type="project" value="TreeGrafter"/>
</dbReference>
<evidence type="ECO:0000313" key="4">
    <source>
        <dbReference type="EMBL" id="KJE89047.1"/>
    </source>
</evidence>
<feature type="region of interest" description="Disordered" evidence="2">
    <location>
        <begin position="274"/>
        <end position="531"/>
    </location>
</feature>
<feature type="compositionally biased region" description="Basic and acidic residues" evidence="2">
    <location>
        <begin position="414"/>
        <end position="430"/>
    </location>
</feature>
<dbReference type="InParanoid" id="A0A0D2VGP5"/>
<dbReference type="SUPFAM" id="SSF55753">
    <property type="entry name" value="Actin depolymerizing proteins"/>
    <property type="match status" value="5"/>
</dbReference>
<feature type="region of interest" description="Disordered" evidence="2">
    <location>
        <begin position="681"/>
        <end position="712"/>
    </location>
</feature>
<gene>
    <name evidence="4" type="ORF">CAOG_000605</name>
</gene>
<dbReference type="InterPro" id="IPR036886">
    <property type="entry name" value="Villin_headpiece_dom_sf"/>
</dbReference>
<dbReference type="Proteomes" id="UP000008743">
    <property type="component" value="Unassembled WGS sequence"/>
</dbReference>
<dbReference type="SMART" id="SM00153">
    <property type="entry name" value="VHP"/>
    <property type="match status" value="1"/>
</dbReference>
<dbReference type="PRINTS" id="PR00597">
    <property type="entry name" value="GELSOLIN"/>
</dbReference>
<dbReference type="PROSITE" id="PS51089">
    <property type="entry name" value="HP"/>
    <property type="match status" value="1"/>
</dbReference>
<accession>A0A0D2VGP5</accession>
<dbReference type="GO" id="GO:0008154">
    <property type="term" value="P:actin polymerization or depolymerization"/>
    <property type="evidence" value="ECO:0007669"/>
    <property type="project" value="TreeGrafter"/>
</dbReference>
<dbReference type="PhylomeDB" id="A0A0D2VGP5"/>
<feature type="compositionally biased region" description="Low complexity" evidence="2">
    <location>
        <begin position="80"/>
        <end position="112"/>
    </location>
</feature>
<dbReference type="GO" id="GO:0005737">
    <property type="term" value="C:cytoplasm"/>
    <property type="evidence" value="ECO:0007669"/>
    <property type="project" value="TreeGrafter"/>
</dbReference>
<feature type="region of interest" description="Disordered" evidence="2">
    <location>
        <begin position="756"/>
        <end position="777"/>
    </location>
</feature>
<reference evidence="4" key="1">
    <citation type="submission" date="2011-02" db="EMBL/GenBank/DDBJ databases">
        <title>The Genome Sequence of Capsaspora owczarzaki ATCC 30864.</title>
        <authorList>
            <consortium name="The Broad Institute Genome Sequencing Platform"/>
            <person name="Russ C."/>
            <person name="Cuomo C."/>
            <person name="Burger G."/>
            <person name="Gray M.W."/>
            <person name="Holland P.W.H."/>
            <person name="King N."/>
            <person name="Lang F.B.F."/>
            <person name="Roger A.J."/>
            <person name="Ruiz-Trillo I."/>
            <person name="Young S.K."/>
            <person name="Zeng Q."/>
            <person name="Gargeya S."/>
            <person name="Alvarado L."/>
            <person name="Berlin A."/>
            <person name="Chapman S.B."/>
            <person name="Chen Z."/>
            <person name="Freedman E."/>
            <person name="Gellesch M."/>
            <person name="Goldberg J."/>
            <person name="Griggs A."/>
            <person name="Gujja S."/>
            <person name="Heilman E."/>
            <person name="Heiman D."/>
            <person name="Howarth C."/>
            <person name="Mehta T."/>
            <person name="Neiman D."/>
            <person name="Pearson M."/>
            <person name="Roberts A."/>
            <person name="Saif S."/>
            <person name="Shea T."/>
            <person name="Shenoy N."/>
            <person name="Sisk P."/>
            <person name="Stolte C."/>
            <person name="Sykes S."/>
            <person name="White J."/>
            <person name="Yandava C."/>
            <person name="Haas B."/>
            <person name="Nusbaum C."/>
            <person name="Birren B."/>
        </authorList>
    </citation>
    <scope>NUCLEOTIDE SEQUENCE</scope>
    <source>
        <strain evidence="4">ATCC 30864</strain>
    </source>
</reference>
<keyword evidence="5" id="KW-1185">Reference proteome</keyword>
<dbReference type="Pfam" id="PF02209">
    <property type="entry name" value="VHP"/>
    <property type="match status" value="1"/>
</dbReference>
<dbReference type="SUPFAM" id="SSF47050">
    <property type="entry name" value="VHP, Villin headpiece domain"/>
    <property type="match status" value="1"/>
</dbReference>
<feature type="compositionally biased region" description="Basic and acidic residues" evidence="2">
    <location>
        <begin position="489"/>
        <end position="505"/>
    </location>
</feature>